<sequence>MAVDLDQTVAEKEAGMEPMSKVVVVRSETAEESGGDRGRYPAAADEDRIVQQRVAENRRKKNTHSGDDRRMPHVYVQQSLFAMLENASFSAKDMILL</sequence>
<protein>
    <submittedName>
        <fullName evidence="1">Uncharacterized protein</fullName>
    </submittedName>
</protein>
<evidence type="ECO:0000313" key="1">
    <source>
        <dbReference type="EMBL" id="KAI3764890.1"/>
    </source>
</evidence>
<dbReference type="Proteomes" id="UP001055811">
    <property type="component" value="Linkage Group LG03"/>
</dbReference>
<dbReference type="EMBL" id="CM042011">
    <property type="protein sequence ID" value="KAI3764890.1"/>
    <property type="molecule type" value="Genomic_DNA"/>
</dbReference>
<evidence type="ECO:0000313" key="2">
    <source>
        <dbReference type="Proteomes" id="UP001055811"/>
    </source>
</evidence>
<reference evidence="1 2" key="2">
    <citation type="journal article" date="2022" name="Mol. Ecol. Resour.">
        <title>The genomes of chicory, endive, great burdock and yacon provide insights into Asteraceae paleo-polyploidization history and plant inulin production.</title>
        <authorList>
            <person name="Fan W."/>
            <person name="Wang S."/>
            <person name="Wang H."/>
            <person name="Wang A."/>
            <person name="Jiang F."/>
            <person name="Liu H."/>
            <person name="Zhao H."/>
            <person name="Xu D."/>
            <person name="Zhang Y."/>
        </authorList>
    </citation>
    <scope>NUCLEOTIDE SEQUENCE [LARGE SCALE GENOMIC DNA]</scope>
    <source>
        <strain evidence="2">cv. Punajuju</strain>
        <tissue evidence="1">Leaves</tissue>
    </source>
</reference>
<organism evidence="1 2">
    <name type="scientific">Cichorium intybus</name>
    <name type="common">Chicory</name>
    <dbReference type="NCBI Taxonomy" id="13427"/>
    <lineage>
        <taxon>Eukaryota</taxon>
        <taxon>Viridiplantae</taxon>
        <taxon>Streptophyta</taxon>
        <taxon>Embryophyta</taxon>
        <taxon>Tracheophyta</taxon>
        <taxon>Spermatophyta</taxon>
        <taxon>Magnoliopsida</taxon>
        <taxon>eudicotyledons</taxon>
        <taxon>Gunneridae</taxon>
        <taxon>Pentapetalae</taxon>
        <taxon>asterids</taxon>
        <taxon>campanulids</taxon>
        <taxon>Asterales</taxon>
        <taxon>Asteraceae</taxon>
        <taxon>Cichorioideae</taxon>
        <taxon>Cichorieae</taxon>
        <taxon>Cichoriinae</taxon>
        <taxon>Cichorium</taxon>
    </lineage>
</organism>
<reference evidence="2" key="1">
    <citation type="journal article" date="2022" name="Mol. Ecol. Resour.">
        <title>The genomes of chicory, endive, great burdock and yacon provide insights into Asteraceae palaeo-polyploidization history and plant inulin production.</title>
        <authorList>
            <person name="Fan W."/>
            <person name="Wang S."/>
            <person name="Wang H."/>
            <person name="Wang A."/>
            <person name="Jiang F."/>
            <person name="Liu H."/>
            <person name="Zhao H."/>
            <person name="Xu D."/>
            <person name="Zhang Y."/>
        </authorList>
    </citation>
    <scope>NUCLEOTIDE SEQUENCE [LARGE SCALE GENOMIC DNA]</scope>
    <source>
        <strain evidence="2">cv. Punajuju</strain>
    </source>
</reference>
<keyword evidence="2" id="KW-1185">Reference proteome</keyword>
<name>A0ACB9F1R6_CICIN</name>
<accession>A0ACB9F1R6</accession>
<proteinExistence type="predicted"/>
<gene>
    <name evidence="1" type="ORF">L2E82_14907</name>
</gene>
<comment type="caution">
    <text evidence="1">The sequence shown here is derived from an EMBL/GenBank/DDBJ whole genome shotgun (WGS) entry which is preliminary data.</text>
</comment>